<evidence type="ECO:0000256" key="9">
    <source>
        <dbReference type="ARBA" id="ARBA00038388"/>
    </source>
</evidence>
<feature type="transmembrane region" description="Helical" evidence="10">
    <location>
        <begin position="744"/>
        <end position="765"/>
    </location>
</feature>
<dbReference type="EMBL" id="VKID01000002">
    <property type="protein sequence ID" value="TRX99394.1"/>
    <property type="molecule type" value="Genomic_DNA"/>
</dbReference>
<dbReference type="PANTHER" id="PTHR42798">
    <property type="entry name" value="LIPOPROTEIN-RELEASING SYSTEM ATP-BINDING PROTEIN LOLD"/>
    <property type="match status" value="1"/>
</dbReference>
<comment type="caution">
    <text evidence="12">The sequence shown here is derived from an EMBL/GenBank/DDBJ whole genome shotgun (WGS) entry which is preliminary data.</text>
</comment>
<protein>
    <submittedName>
        <fullName evidence="12">ATP-binding cassette domain-containing protein</fullName>
    </submittedName>
</protein>
<dbReference type="Pfam" id="PF02687">
    <property type="entry name" value="FtsX"/>
    <property type="match status" value="1"/>
</dbReference>
<dbReference type="InterPro" id="IPR017871">
    <property type="entry name" value="ABC_transporter-like_CS"/>
</dbReference>
<comment type="similarity">
    <text evidence="9">Belongs to the ABC transporter superfamily. Macrolide exporter (TC 3.A.1.122) family.</text>
</comment>
<keyword evidence="6 12" id="KW-0067">ATP-binding</keyword>
<dbReference type="AlphaFoldDB" id="A0A553IGR8"/>
<evidence type="ECO:0000256" key="1">
    <source>
        <dbReference type="ARBA" id="ARBA00004429"/>
    </source>
</evidence>
<keyword evidence="3" id="KW-1003">Cell membrane</keyword>
<dbReference type="InterPro" id="IPR003593">
    <property type="entry name" value="AAA+_ATPase"/>
</dbReference>
<dbReference type="InterPro" id="IPR003439">
    <property type="entry name" value="ABC_transporter-like_ATP-bd"/>
</dbReference>
<evidence type="ECO:0000256" key="5">
    <source>
        <dbReference type="ARBA" id="ARBA00022741"/>
    </source>
</evidence>
<dbReference type="GO" id="GO:0022857">
    <property type="term" value="F:transmembrane transporter activity"/>
    <property type="evidence" value="ECO:0007669"/>
    <property type="project" value="UniProtKB-ARBA"/>
</dbReference>
<feature type="transmembrane region" description="Helical" evidence="10">
    <location>
        <begin position="273"/>
        <end position="296"/>
    </location>
</feature>
<evidence type="ECO:0000256" key="6">
    <source>
        <dbReference type="ARBA" id="ARBA00022840"/>
    </source>
</evidence>
<dbReference type="CDD" id="cd03255">
    <property type="entry name" value="ABC_MJ0796_LolCDE_FtsE"/>
    <property type="match status" value="1"/>
</dbReference>
<evidence type="ECO:0000256" key="7">
    <source>
        <dbReference type="ARBA" id="ARBA00022989"/>
    </source>
</evidence>
<dbReference type="FunFam" id="3.40.50.300:FF:000032">
    <property type="entry name" value="Export ABC transporter ATP-binding protein"/>
    <property type="match status" value="1"/>
</dbReference>
<dbReference type="PANTHER" id="PTHR42798:SF6">
    <property type="entry name" value="CELL DIVISION ATP-BINDING PROTEIN FTSE"/>
    <property type="match status" value="1"/>
</dbReference>
<evidence type="ECO:0000256" key="8">
    <source>
        <dbReference type="ARBA" id="ARBA00023136"/>
    </source>
</evidence>
<dbReference type="InterPro" id="IPR027417">
    <property type="entry name" value="P-loop_NTPase"/>
</dbReference>
<dbReference type="PROSITE" id="PS00211">
    <property type="entry name" value="ABC_TRANSPORTER_1"/>
    <property type="match status" value="1"/>
</dbReference>
<gene>
    <name evidence="12" type="ORF">FNV44_06745</name>
</gene>
<evidence type="ECO:0000256" key="10">
    <source>
        <dbReference type="SAM" id="Phobius"/>
    </source>
</evidence>
<accession>A0A553IGR8</accession>
<name>A0A553IGR8_ACHLA</name>
<dbReference type="PROSITE" id="PS50893">
    <property type="entry name" value="ABC_TRANSPORTER_2"/>
    <property type="match status" value="1"/>
</dbReference>
<proteinExistence type="inferred from homology"/>
<evidence type="ECO:0000313" key="12">
    <source>
        <dbReference type="EMBL" id="TRX99394.1"/>
    </source>
</evidence>
<dbReference type="GO" id="GO:0098796">
    <property type="term" value="C:membrane protein complex"/>
    <property type="evidence" value="ECO:0007669"/>
    <property type="project" value="UniProtKB-ARBA"/>
</dbReference>
<dbReference type="Gene3D" id="3.40.50.300">
    <property type="entry name" value="P-loop containing nucleotide triphosphate hydrolases"/>
    <property type="match status" value="1"/>
</dbReference>
<evidence type="ECO:0000256" key="3">
    <source>
        <dbReference type="ARBA" id="ARBA00022475"/>
    </source>
</evidence>
<dbReference type="SMART" id="SM00382">
    <property type="entry name" value="AAA"/>
    <property type="match status" value="1"/>
</dbReference>
<comment type="subcellular location">
    <subcellularLocation>
        <location evidence="1">Cell inner membrane</location>
        <topology evidence="1">Multi-pass membrane protein</topology>
    </subcellularLocation>
</comment>
<feature type="transmembrane region" description="Helical" evidence="10">
    <location>
        <begin position="652"/>
        <end position="678"/>
    </location>
</feature>
<evidence type="ECO:0000256" key="4">
    <source>
        <dbReference type="ARBA" id="ARBA00022692"/>
    </source>
</evidence>
<feature type="transmembrane region" description="Helical" evidence="10">
    <location>
        <begin position="699"/>
        <end position="724"/>
    </location>
</feature>
<keyword evidence="5" id="KW-0547">Nucleotide-binding</keyword>
<keyword evidence="4 10" id="KW-0812">Transmembrane</keyword>
<dbReference type="GO" id="GO:0005524">
    <property type="term" value="F:ATP binding"/>
    <property type="evidence" value="ECO:0007669"/>
    <property type="project" value="UniProtKB-KW"/>
</dbReference>
<evidence type="ECO:0000313" key="13">
    <source>
        <dbReference type="Proteomes" id="UP000315938"/>
    </source>
</evidence>
<reference evidence="12 13" key="1">
    <citation type="submission" date="2019-07" db="EMBL/GenBank/DDBJ databases">
        <title>Genome sequence of Acholeplasma laidlawii strain with increased resistance to erythromycin.</title>
        <authorList>
            <person name="Medvedeva E.S."/>
            <person name="Baranova N.B."/>
            <person name="Siniagina M.N."/>
            <person name="Mouzykantov A."/>
            <person name="Chernova O.A."/>
            <person name="Chernov V.M."/>
        </authorList>
    </citation>
    <scope>NUCLEOTIDE SEQUENCE [LARGE SCALE GENOMIC DNA]</scope>
    <source>
        <strain evidence="12 13">PG8REry</strain>
    </source>
</reference>
<feature type="domain" description="ABC transporter" evidence="11">
    <location>
        <begin position="12"/>
        <end position="250"/>
    </location>
</feature>
<evidence type="ECO:0000256" key="2">
    <source>
        <dbReference type="ARBA" id="ARBA00022448"/>
    </source>
</evidence>
<sequence>MLYTGKVSINMLEVRKLTKYYEIGEQRFDAVKGINLTFRQDEFVSILGESGSGKTTLLNLIGGLDRYNSGDIIIDNVSTKNYKDKDWDAYRNHRVGFVFQNYNLIAHLDVLSNVELAQTLSGVSREVRRKRALDVLTRVGLKDHVNKKPNQLSGGQQQRVSIARALVNNPTIILADEPTGALDSETSEDIMNLLKEISKDKLIIMVTHNADLAKRFSNRIVRLKDGEVIGDTNPYDKKDNKALKNETSKSSMSYFTALRLSFKNMLTKKTRTLITALAGSIGIIGVALVMSLQYGFTEYLNDMERGTFAGLPLEVSRSYTDFSAIINANRDRVEPEPVEGGIIGYEPEISFAFATNDITQDYIDYIENSELSAHGTIVYQYDYKTQYYYLDGNKLNANPTSNPQPPFSFVGTDYINQSAFSYDFVTEYFDIVSGSYYNPLKYEAVIVVDEGHRLPNNIMTFLGLSQNTIIPFENLVGQTFKIFTNNAMYKENDGIFTAKNTNVDTADLLSLYNDESNQNVITVTISGIIKVNTDFVSVGEGIYYTPKVAERIIELNTQSDVVVAQRASETSVVNGVTISLNNTKEDVLYTLGGYDIPSGILVYPNSFDDKEAILNILDAYNIGKDEEAQVNYVDTVASAVGMIKTVMDSISAVLIAFAAISLFVSSVMIGIITYTSVLERTKEIGVLRSIGARKKDISRVFNAEAILIGLFAGSLGVIITYLLVPIVNIFLAEPTGNDQIAQLFYLHALLLIGISVLLTFVAGLIPAKIASNKDPVAALRSE</sequence>
<keyword evidence="2" id="KW-0813">Transport</keyword>
<dbReference type="Proteomes" id="UP000315938">
    <property type="component" value="Unassembled WGS sequence"/>
</dbReference>
<evidence type="ECO:0000259" key="11">
    <source>
        <dbReference type="PROSITE" id="PS50893"/>
    </source>
</evidence>
<dbReference type="GO" id="GO:0005886">
    <property type="term" value="C:plasma membrane"/>
    <property type="evidence" value="ECO:0007669"/>
    <property type="project" value="UniProtKB-SubCell"/>
</dbReference>
<dbReference type="SUPFAM" id="SSF52540">
    <property type="entry name" value="P-loop containing nucleoside triphosphate hydrolases"/>
    <property type="match status" value="1"/>
</dbReference>
<dbReference type="InterPro" id="IPR003838">
    <property type="entry name" value="ABC3_permease_C"/>
</dbReference>
<organism evidence="12 13">
    <name type="scientific">Acholeplasma laidlawii</name>
    <dbReference type="NCBI Taxonomy" id="2148"/>
    <lineage>
        <taxon>Bacteria</taxon>
        <taxon>Bacillati</taxon>
        <taxon>Mycoplasmatota</taxon>
        <taxon>Mollicutes</taxon>
        <taxon>Acholeplasmatales</taxon>
        <taxon>Acholeplasmataceae</taxon>
        <taxon>Acholeplasma</taxon>
    </lineage>
</organism>
<keyword evidence="8 10" id="KW-0472">Membrane</keyword>
<keyword evidence="7 10" id="KW-1133">Transmembrane helix</keyword>
<dbReference type="GO" id="GO:0016887">
    <property type="term" value="F:ATP hydrolysis activity"/>
    <property type="evidence" value="ECO:0007669"/>
    <property type="project" value="InterPro"/>
</dbReference>
<dbReference type="InterPro" id="IPR017911">
    <property type="entry name" value="MacB-like_ATP-bd"/>
</dbReference>
<dbReference type="Pfam" id="PF00005">
    <property type="entry name" value="ABC_tran"/>
    <property type="match status" value="1"/>
</dbReference>